<dbReference type="Proteomes" id="UP000006732">
    <property type="component" value="Chromosome"/>
</dbReference>
<organism evidence="2 3">
    <name type="scientific">Pelobacter propionicus (strain DSM 2379 / NBRC 103807 / OttBd1)</name>
    <dbReference type="NCBI Taxonomy" id="338966"/>
    <lineage>
        <taxon>Bacteria</taxon>
        <taxon>Pseudomonadati</taxon>
        <taxon>Thermodesulfobacteriota</taxon>
        <taxon>Desulfuromonadia</taxon>
        <taxon>Desulfuromonadales</taxon>
        <taxon>Desulfuromonadaceae</taxon>
        <taxon>Pelobacter</taxon>
    </lineage>
</organism>
<protein>
    <submittedName>
        <fullName evidence="2">Uncharacterized protein</fullName>
    </submittedName>
</protein>
<keyword evidence="1" id="KW-0472">Membrane</keyword>
<keyword evidence="1" id="KW-0812">Transmembrane</keyword>
<keyword evidence="1" id="KW-1133">Transmembrane helix</keyword>
<name>A1ARM4_PELPD</name>
<accession>A1ARM4</accession>
<dbReference type="AlphaFoldDB" id="A1ARM4"/>
<gene>
    <name evidence="2" type="ordered locus">Ppro_2388</name>
</gene>
<dbReference type="EMBL" id="CP000482">
    <property type="protein sequence ID" value="ABK99994.1"/>
    <property type="molecule type" value="Genomic_DNA"/>
</dbReference>
<evidence type="ECO:0000256" key="1">
    <source>
        <dbReference type="SAM" id="Phobius"/>
    </source>
</evidence>
<proteinExistence type="predicted"/>
<dbReference type="HOGENOM" id="CLU_2261083_0_0_7"/>
<keyword evidence="3" id="KW-1185">Reference proteome</keyword>
<sequence>MIVRWSNKGGVDASPFSISGGTPEKIESGGMNSMARKTPLTLYDRYCQAWRFLFCCLEVAAGLPFLMAGLLLQFVREWFFIGYDLYDFLKEIGQGPKRKGANH</sequence>
<feature type="transmembrane region" description="Helical" evidence="1">
    <location>
        <begin position="49"/>
        <end position="72"/>
    </location>
</feature>
<dbReference type="KEGG" id="ppd:Ppro_2388"/>
<evidence type="ECO:0000313" key="3">
    <source>
        <dbReference type="Proteomes" id="UP000006732"/>
    </source>
</evidence>
<evidence type="ECO:0000313" key="2">
    <source>
        <dbReference type="EMBL" id="ABK99994.1"/>
    </source>
</evidence>
<dbReference type="STRING" id="338966.Ppro_2388"/>
<reference evidence="2 3" key="1">
    <citation type="submission" date="2006-10" db="EMBL/GenBank/DDBJ databases">
        <title>Complete sequence of chromosome of Pelobacter propionicus DSM 2379.</title>
        <authorList>
            <consortium name="US DOE Joint Genome Institute"/>
            <person name="Copeland A."/>
            <person name="Lucas S."/>
            <person name="Lapidus A."/>
            <person name="Barry K."/>
            <person name="Detter J.C."/>
            <person name="Glavina del Rio T."/>
            <person name="Hammon N."/>
            <person name="Israni S."/>
            <person name="Dalin E."/>
            <person name="Tice H."/>
            <person name="Pitluck S."/>
            <person name="Saunders E."/>
            <person name="Brettin T."/>
            <person name="Bruce D."/>
            <person name="Han C."/>
            <person name="Tapia R."/>
            <person name="Schmutz J."/>
            <person name="Larimer F."/>
            <person name="Land M."/>
            <person name="Hauser L."/>
            <person name="Kyrpides N."/>
            <person name="Kim E."/>
            <person name="Lovley D."/>
            <person name="Richardson P."/>
        </authorList>
    </citation>
    <scope>NUCLEOTIDE SEQUENCE [LARGE SCALE GENOMIC DNA]</scope>
    <source>
        <strain evidence="3">DSM 2379 / NBRC 103807 / OttBd1</strain>
    </source>
</reference>